<dbReference type="Proteomes" id="UP000265798">
    <property type="component" value="Unassembled WGS sequence"/>
</dbReference>
<dbReference type="AlphaFoldDB" id="A0A396Z194"/>
<evidence type="ECO:0000313" key="2">
    <source>
        <dbReference type="Proteomes" id="UP000265798"/>
    </source>
</evidence>
<name>A0A396Z194_9LEPT</name>
<proteinExistence type="predicted"/>
<dbReference type="EMBL" id="QHCT01000004">
    <property type="protein sequence ID" value="RHX89299.1"/>
    <property type="molecule type" value="Genomic_DNA"/>
</dbReference>
<reference evidence="2" key="1">
    <citation type="submission" date="2018-05" db="EMBL/GenBank/DDBJ databases">
        <title>Leptospira yasudae sp. nov. and Leptospira stimsonii sp. nov., two pathogenic species of the genus Leptospira isolated from environmental sources.</title>
        <authorList>
            <person name="Casanovas-Massana A."/>
            <person name="Hamond C."/>
            <person name="Santos L.A."/>
            <person name="Hacker K.P."/>
            <person name="Balassiano I."/>
            <person name="Medeiros M.A."/>
            <person name="Reis M.G."/>
            <person name="Ko A.I."/>
            <person name="Wunder E.A."/>
        </authorList>
    </citation>
    <scope>NUCLEOTIDE SEQUENCE [LARGE SCALE GENOMIC DNA]</scope>
    <source>
        <strain evidence="2">Yale</strain>
    </source>
</reference>
<comment type="caution">
    <text evidence="1">The sequence shown here is derived from an EMBL/GenBank/DDBJ whole genome shotgun (WGS) entry which is preliminary data.</text>
</comment>
<protein>
    <submittedName>
        <fullName evidence="1">Uncharacterized protein</fullName>
    </submittedName>
</protein>
<accession>A0A396Z194</accession>
<evidence type="ECO:0000313" key="1">
    <source>
        <dbReference type="EMBL" id="RHX89299.1"/>
    </source>
</evidence>
<gene>
    <name evidence="1" type="ORF">DLM75_15785</name>
</gene>
<organism evidence="1 2">
    <name type="scientific">Leptospira stimsonii</name>
    <dbReference type="NCBI Taxonomy" id="2202203"/>
    <lineage>
        <taxon>Bacteria</taxon>
        <taxon>Pseudomonadati</taxon>
        <taxon>Spirochaetota</taxon>
        <taxon>Spirochaetia</taxon>
        <taxon>Leptospirales</taxon>
        <taxon>Leptospiraceae</taxon>
        <taxon>Leptospira</taxon>
    </lineage>
</organism>
<sequence length="70" mass="8370">MKKNPCKCFPEKRYRIEFLQNKNVFQNRTLDILSFPLFFSSSPLGFVKKIPRRIKIKSRILPIRTGRISK</sequence>